<proteinExistence type="predicted"/>
<evidence type="ECO:0008006" key="3">
    <source>
        <dbReference type="Google" id="ProtNLM"/>
    </source>
</evidence>
<evidence type="ECO:0000313" key="1">
    <source>
        <dbReference type="EMBL" id="GAA3711554.1"/>
    </source>
</evidence>
<name>A0ABP7DZG3_9ACTN</name>
<protein>
    <recommendedName>
        <fullName evidence="3">Ketopantoate reductase C-terminal domain-containing protein</fullName>
    </recommendedName>
</protein>
<dbReference type="EMBL" id="BAABEP010000002">
    <property type="protein sequence ID" value="GAA3711554.1"/>
    <property type="molecule type" value="Genomic_DNA"/>
</dbReference>
<evidence type="ECO:0000313" key="2">
    <source>
        <dbReference type="Proteomes" id="UP001499884"/>
    </source>
</evidence>
<accession>A0ABP7DZG3</accession>
<organism evidence="1 2">
    <name type="scientific">Streptomyces tremellae</name>
    <dbReference type="NCBI Taxonomy" id="1124239"/>
    <lineage>
        <taxon>Bacteria</taxon>
        <taxon>Bacillati</taxon>
        <taxon>Actinomycetota</taxon>
        <taxon>Actinomycetes</taxon>
        <taxon>Kitasatosporales</taxon>
        <taxon>Streptomycetaceae</taxon>
        <taxon>Streptomyces</taxon>
    </lineage>
</organism>
<sequence>MNALTARCSPARSRAVEELAEATAKWSCAVLDDPGIAELADQLAQVAGHVPQDRVNRGEAAAALEADAEHLQAAARLGGLLPLVALHHLNVALQCERSARQGRALPVPAADR</sequence>
<keyword evidence="2" id="KW-1185">Reference proteome</keyword>
<reference evidence="2" key="1">
    <citation type="journal article" date="2019" name="Int. J. Syst. Evol. Microbiol.">
        <title>The Global Catalogue of Microorganisms (GCM) 10K type strain sequencing project: providing services to taxonomists for standard genome sequencing and annotation.</title>
        <authorList>
            <consortium name="The Broad Institute Genomics Platform"/>
            <consortium name="The Broad Institute Genome Sequencing Center for Infectious Disease"/>
            <person name="Wu L."/>
            <person name="Ma J."/>
        </authorList>
    </citation>
    <scope>NUCLEOTIDE SEQUENCE [LARGE SCALE GENOMIC DNA]</scope>
    <source>
        <strain evidence="2">JCM 30846</strain>
    </source>
</reference>
<gene>
    <name evidence="1" type="ORF">GCM10023082_06710</name>
</gene>
<dbReference type="Proteomes" id="UP001499884">
    <property type="component" value="Unassembled WGS sequence"/>
</dbReference>
<dbReference type="RefSeq" id="WP_345640835.1">
    <property type="nucleotide sequence ID" value="NZ_BAABEP010000002.1"/>
</dbReference>
<comment type="caution">
    <text evidence="1">The sequence shown here is derived from an EMBL/GenBank/DDBJ whole genome shotgun (WGS) entry which is preliminary data.</text>
</comment>